<organism evidence="2 3">
    <name type="scientific">Phyllosticta citribraziliensis</name>
    <dbReference type="NCBI Taxonomy" id="989973"/>
    <lineage>
        <taxon>Eukaryota</taxon>
        <taxon>Fungi</taxon>
        <taxon>Dikarya</taxon>
        <taxon>Ascomycota</taxon>
        <taxon>Pezizomycotina</taxon>
        <taxon>Dothideomycetes</taxon>
        <taxon>Dothideomycetes incertae sedis</taxon>
        <taxon>Botryosphaeriales</taxon>
        <taxon>Phyllostictaceae</taxon>
        <taxon>Phyllosticta</taxon>
    </lineage>
</organism>
<evidence type="ECO:0000313" key="2">
    <source>
        <dbReference type="EMBL" id="KAK7534110.1"/>
    </source>
</evidence>
<dbReference type="RefSeq" id="XP_066653149.1">
    <property type="nucleotide sequence ID" value="XM_066796513.1"/>
</dbReference>
<accession>A0ABR1LHE9</accession>
<protein>
    <recommendedName>
        <fullName evidence="4">Secreted protein</fullName>
    </recommendedName>
</protein>
<sequence>MRRQAKRSSLSLVSALLCSALLCSHPPPISAVLRPSPPPCRPSVENLFVCLSTALSAQGKARQSRLAMLT</sequence>
<feature type="signal peptide" evidence="1">
    <location>
        <begin position="1"/>
        <end position="31"/>
    </location>
</feature>
<dbReference type="GeneID" id="92029419"/>
<keyword evidence="1" id="KW-0732">Signal</keyword>
<comment type="caution">
    <text evidence="2">The sequence shown here is derived from an EMBL/GenBank/DDBJ whole genome shotgun (WGS) entry which is preliminary data.</text>
</comment>
<dbReference type="EMBL" id="JBBPEH010000009">
    <property type="protein sequence ID" value="KAK7534110.1"/>
    <property type="molecule type" value="Genomic_DNA"/>
</dbReference>
<evidence type="ECO:0008006" key="4">
    <source>
        <dbReference type="Google" id="ProtNLM"/>
    </source>
</evidence>
<dbReference type="Proteomes" id="UP001360953">
    <property type="component" value="Unassembled WGS sequence"/>
</dbReference>
<name>A0ABR1LHE9_9PEZI</name>
<evidence type="ECO:0000313" key="3">
    <source>
        <dbReference type="Proteomes" id="UP001360953"/>
    </source>
</evidence>
<proteinExistence type="predicted"/>
<feature type="chain" id="PRO_5047246598" description="Secreted protein" evidence="1">
    <location>
        <begin position="32"/>
        <end position="70"/>
    </location>
</feature>
<evidence type="ECO:0000256" key="1">
    <source>
        <dbReference type="SAM" id="SignalP"/>
    </source>
</evidence>
<gene>
    <name evidence="2" type="ORF">J3D65DRAFT_473022</name>
</gene>
<keyword evidence="3" id="KW-1185">Reference proteome</keyword>
<reference evidence="2 3" key="1">
    <citation type="submission" date="2024-04" db="EMBL/GenBank/DDBJ databases">
        <title>Phyllosticta paracitricarpa is synonymous to the EU quarantine fungus P. citricarpa based on phylogenomic analyses.</title>
        <authorList>
            <consortium name="Lawrence Berkeley National Laboratory"/>
            <person name="Van ingen-buijs V.A."/>
            <person name="Van westerhoven A.C."/>
            <person name="Haridas S."/>
            <person name="Skiadas P."/>
            <person name="Martin F."/>
            <person name="Groenewald J.Z."/>
            <person name="Crous P.W."/>
            <person name="Seidl M.F."/>
        </authorList>
    </citation>
    <scope>NUCLEOTIDE SEQUENCE [LARGE SCALE GENOMIC DNA]</scope>
    <source>
        <strain evidence="2 3">CPC 17464</strain>
    </source>
</reference>